<feature type="transmembrane region" description="Helical" evidence="1">
    <location>
        <begin position="65"/>
        <end position="95"/>
    </location>
</feature>
<reference evidence="3" key="1">
    <citation type="journal article" date="2020" name="mSystems">
        <title>Genome- and Community-Level Interaction Insights into Carbon Utilization and Element Cycling Functions of Hydrothermarchaeota in Hydrothermal Sediment.</title>
        <authorList>
            <person name="Zhou Z."/>
            <person name="Liu Y."/>
            <person name="Xu W."/>
            <person name="Pan J."/>
            <person name="Luo Z.H."/>
            <person name="Li M."/>
        </authorList>
    </citation>
    <scope>NUCLEOTIDE SEQUENCE [LARGE SCALE GENOMIC DNA]</scope>
    <source>
        <strain evidence="2">SpSt-638</strain>
        <strain evidence="3">SpSt-648</strain>
    </source>
</reference>
<evidence type="ECO:0000313" key="3">
    <source>
        <dbReference type="EMBL" id="HGQ74363.1"/>
    </source>
</evidence>
<accession>A0A7C4JMY4</accession>
<evidence type="ECO:0000256" key="1">
    <source>
        <dbReference type="SAM" id="Phobius"/>
    </source>
</evidence>
<evidence type="ECO:0000313" key="2">
    <source>
        <dbReference type="EMBL" id="HGQ59521.1"/>
    </source>
</evidence>
<gene>
    <name evidence="2" type="ORF">ENU09_02235</name>
    <name evidence="3" type="ORF">ENU20_04735</name>
</gene>
<dbReference type="EMBL" id="DTBP01000039">
    <property type="protein sequence ID" value="HGQ74363.1"/>
    <property type="molecule type" value="Genomic_DNA"/>
</dbReference>
<feature type="transmembrane region" description="Helical" evidence="1">
    <location>
        <begin position="254"/>
        <end position="277"/>
    </location>
</feature>
<protein>
    <recommendedName>
        <fullName evidence="4">Glycosyltransferase RgtA/B/C/D-like domain-containing protein</fullName>
    </recommendedName>
</protein>
<feature type="transmembrane region" description="Helical" evidence="1">
    <location>
        <begin position="289"/>
        <end position="309"/>
    </location>
</feature>
<feature type="transmembrane region" description="Helical" evidence="1">
    <location>
        <begin position="131"/>
        <end position="148"/>
    </location>
</feature>
<feature type="transmembrane region" description="Helical" evidence="1">
    <location>
        <begin position="6"/>
        <end position="26"/>
    </location>
</feature>
<sequence length="660" mass="74493">MKNARYLGFTILILSIVIYTLLSVIYNKYSRLLDEPVAYMYSTVADTVSKTSIAGLNEFTYRMPILVTLVLGYFNIPIGLWTFAMGILSILAVFIVTHRLTGDAVKSGLASLLLSVTPCFIYWFKLNNYGAYTLLPLWLIFLAIHMFSEKGLKTPLIIALAAVNSILWLSWSIGWFTLIAYSIYVAVSFIFRTLNRMDKLIGLTLLLTSLPLNILAYFKFITMYHIASFTTLALMLLITHLFSKIGEAGFTARLLSILIPFIAGLSISIIVSNYTVLPGFPESYVKTHYAIYDYGLLGLLTIPALIYFLRNKIIRMNVNGVRLTVMITLFLVSIVISYYIPVFALIAIVSILPVISWSLLDSLIYIVNVLKMNRIIKTVVVSTIIVLVVLSSSLHSAIVVNVPPTPVRLDLPEIYHKEIIANESALLKAMDILKNNIMGGRAVIISYWGYSYLIKGYLGDLVEPYAYPWEYGKLRIVAQIFLSSDEKAYGLIKRAVGEGNVSEVYIVLAELVSFTGGYNESKNVDLGMVIEAPRASYHVYGDLDRVFLYIREAGFDRDQYIDPVFPYPNDPALSWRDAMLNSLMVKMIVNGLERMNYTVFNQADADLMDKPLKVTLNRDLYEHVGSVIVPIRSSKYVSYYGYTLVKETCYYVTIYRVKLS</sequence>
<dbReference type="AlphaFoldDB" id="A0A7C4JMY4"/>
<feature type="transmembrane region" description="Helical" evidence="1">
    <location>
        <begin position="200"/>
        <end position="218"/>
    </location>
</feature>
<keyword evidence="1" id="KW-0472">Membrane</keyword>
<feature type="transmembrane region" description="Helical" evidence="1">
    <location>
        <begin position="346"/>
        <end position="367"/>
    </location>
</feature>
<evidence type="ECO:0008006" key="4">
    <source>
        <dbReference type="Google" id="ProtNLM"/>
    </source>
</evidence>
<keyword evidence="1" id="KW-1133">Transmembrane helix</keyword>
<feature type="transmembrane region" description="Helical" evidence="1">
    <location>
        <begin position="379"/>
        <end position="400"/>
    </location>
</feature>
<feature type="transmembrane region" description="Helical" evidence="1">
    <location>
        <begin position="168"/>
        <end position="191"/>
    </location>
</feature>
<feature type="transmembrane region" description="Helical" evidence="1">
    <location>
        <begin position="224"/>
        <end position="242"/>
    </location>
</feature>
<keyword evidence="1" id="KW-0812">Transmembrane</keyword>
<comment type="caution">
    <text evidence="3">The sequence shown here is derived from an EMBL/GenBank/DDBJ whole genome shotgun (WGS) entry which is preliminary data.</text>
</comment>
<feature type="transmembrane region" description="Helical" evidence="1">
    <location>
        <begin position="321"/>
        <end position="340"/>
    </location>
</feature>
<proteinExistence type="predicted"/>
<name>A0A7C4JMY4_STAMA</name>
<organism evidence="3">
    <name type="scientific">Staphylothermus marinus</name>
    <dbReference type="NCBI Taxonomy" id="2280"/>
    <lineage>
        <taxon>Archaea</taxon>
        <taxon>Thermoproteota</taxon>
        <taxon>Thermoprotei</taxon>
        <taxon>Desulfurococcales</taxon>
        <taxon>Desulfurococcaceae</taxon>
        <taxon>Staphylothermus</taxon>
    </lineage>
</organism>
<dbReference type="EMBL" id="DTBE01000059">
    <property type="protein sequence ID" value="HGQ59521.1"/>
    <property type="molecule type" value="Genomic_DNA"/>
</dbReference>